<dbReference type="PIRSF" id="PIRSF000126">
    <property type="entry name" value="11-beta-HSD1"/>
    <property type="match status" value="1"/>
</dbReference>
<dbReference type="PRINTS" id="PR00081">
    <property type="entry name" value="GDHRDH"/>
</dbReference>
<comment type="similarity">
    <text evidence="8">Belongs to the short-chain dehydrogenases/reductases (SDR) family.</text>
</comment>
<keyword evidence="3" id="KW-0276">Fatty acid metabolism</keyword>
<keyword evidence="9" id="KW-0472">Membrane</keyword>
<dbReference type="FunFam" id="3.40.50.720:FF:000137">
    <property type="entry name" value="Hydroxysteroid (17-beta) dehydrogenase 3"/>
    <property type="match status" value="1"/>
</dbReference>
<evidence type="ECO:0000313" key="11">
    <source>
        <dbReference type="Proteomes" id="UP000193922"/>
    </source>
</evidence>
<dbReference type="GO" id="GO:0016491">
    <property type="term" value="F:oxidoreductase activity"/>
    <property type="evidence" value="ECO:0007669"/>
    <property type="project" value="UniProtKB-KW"/>
</dbReference>
<dbReference type="CDD" id="cd05356">
    <property type="entry name" value="17beta-HSD1_like_SDR_c"/>
    <property type="match status" value="1"/>
</dbReference>
<evidence type="ECO:0000256" key="2">
    <source>
        <dbReference type="ARBA" id="ARBA00022516"/>
    </source>
</evidence>
<evidence type="ECO:0000256" key="3">
    <source>
        <dbReference type="ARBA" id="ARBA00022832"/>
    </source>
</evidence>
<comment type="pathway">
    <text evidence="1">Lipid metabolism; fatty acid biosynthesis.</text>
</comment>
<dbReference type="GO" id="GO:0005783">
    <property type="term" value="C:endoplasmic reticulum"/>
    <property type="evidence" value="ECO:0007669"/>
    <property type="project" value="TreeGrafter"/>
</dbReference>
<dbReference type="RefSeq" id="XP_040743152.1">
    <property type="nucleotide sequence ID" value="XM_040887608.1"/>
</dbReference>
<gene>
    <name evidence="10" type="ORF">DL89DRAFT_267679</name>
</gene>
<evidence type="ECO:0000256" key="4">
    <source>
        <dbReference type="ARBA" id="ARBA00022857"/>
    </source>
</evidence>
<dbReference type="GO" id="GO:0030497">
    <property type="term" value="P:fatty acid elongation"/>
    <property type="evidence" value="ECO:0007669"/>
    <property type="project" value="TreeGrafter"/>
</dbReference>
<dbReference type="Proteomes" id="UP000193922">
    <property type="component" value="Unassembled WGS sequence"/>
</dbReference>
<evidence type="ECO:0000256" key="1">
    <source>
        <dbReference type="ARBA" id="ARBA00005194"/>
    </source>
</evidence>
<evidence type="ECO:0000313" key="10">
    <source>
        <dbReference type="EMBL" id="ORX69464.1"/>
    </source>
</evidence>
<evidence type="ECO:0000256" key="6">
    <source>
        <dbReference type="ARBA" id="ARBA00023098"/>
    </source>
</evidence>
<sequence>MEQPFLGYIPSAADEDALWHFKLFNTFQVFCVLAGCAAVLYFAIRIIDIVCDLWFRDSIPVESFGADKGYWAVVTGCTDGIGKELALQLGDKGYNLVLLSRTQSKLDGVRNQLLAKNVKVDSYAVDFSCTTKEQWDHIEQMVKSKDIGILVNNVGVCHPAAVTFVDESPTMCKQMVDVNIVTMMKMTRFVVPQMRQRKNGCILNIGSWTCLKGMPFLSVYAGTKGFVKTFSQSLAYELKSEGITIQHILSFWVASKMSGYKKASVSIPSATRYVSSVLNRIGLMCGTLECFSTVPYAPHSYLAFVCTTMWDARIVPPILYSIANNLYKLAKKKRLRLKNKQELVL</sequence>
<dbReference type="PANTHER" id="PTHR43086">
    <property type="entry name" value="VERY-LONG-CHAIN 3-OXOOACYL-COA REDUCTASE"/>
    <property type="match status" value="1"/>
</dbReference>
<dbReference type="InterPro" id="IPR036291">
    <property type="entry name" value="NAD(P)-bd_dom_sf"/>
</dbReference>
<keyword evidence="4" id="KW-0521">NADP</keyword>
<dbReference type="Gene3D" id="3.40.50.720">
    <property type="entry name" value="NAD(P)-binding Rossmann-like Domain"/>
    <property type="match status" value="1"/>
</dbReference>
<dbReference type="PRINTS" id="PR00080">
    <property type="entry name" value="SDRFAMILY"/>
</dbReference>
<name>A0A1Y1W8G4_9FUNG</name>
<dbReference type="PANTHER" id="PTHR43086:SF2">
    <property type="entry name" value="HYDROXYSTEROID DEHYDROGENASE-LIKE PROTEIN 1"/>
    <property type="match status" value="1"/>
</dbReference>
<dbReference type="AlphaFoldDB" id="A0A1Y1W8G4"/>
<dbReference type="InterPro" id="IPR002347">
    <property type="entry name" value="SDR_fam"/>
</dbReference>
<proteinExistence type="inferred from homology"/>
<dbReference type="PROSITE" id="PS00061">
    <property type="entry name" value="ADH_SHORT"/>
    <property type="match status" value="1"/>
</dbReference>
<keyword evidence="5" id="KW-0560">Oxidoreductase</keyword>
<evidence type="ECO:0000256" key="8">
    <source>
        <dbReference type="RuleBase" id="RU000363"/>
    </source>
</evidence>
<dbReference type="EMBL" id="MCFD01000007">
    <property type="protein sequence ID" value="ORX69464.1"/>
    <property type="molecule type" value="Genomic_DNA"/>
</dbReference>
<evidence type="ECO:0000256" key="5">
    <source>
        <dbReference type="ARBA" id="ARBA00023002"/>
    </source>
</evidence>
<dbReference type="InterPro" id="IPR020904">
    <property type="entry name" value="Sc_DH/Rdtase_CS"/>
</dbReference>
<keyword evidence="9" id="KW-0812">Transmembrane</keyword>
<dbReference type="Pfam" id="PF00106">
    <property type="entry name" value="adh_short"/>
    <property type="match status" value="1"/>
</dbReference>
<accession>A0A1Y1W8G4</accession>
<dbReference type="STRING" id="61395.A0A1Y1W8G4"/>
<evidence type="ECO:0000256" key="9">
    <source>
        <dbReference type="SAM" id="Phobius"/>
    </source>
</evidence>
<dbReference type="GeneID" id="63804256"/>
<keyword evidence="11" id="KW-1185">Reference proteome</keyword>
<dbReference type="OrthoDB" id="5545019at2759"/>
<keyword evidence="7" id="KW-0275">Fatty acid biosynthesis</keyword>
<reference evidence="10 11" key="1">
    <citation type="submission" date="2016-07" db="EMBL/GenBank/DDBJ databases">
        <title>Pervasive Adenine N6-methylation of Active Genes in Fungi.</title>
        <authorList>
            <consortium name="DOE Joint Genome Institute"/>
            <person name="Mondo S.J."/>
            <person name="Dannebaum R.O."/>
            <person name="Kuo R.C."/>
            <person name="Labutti K."/>
            <person name="Haridas S."/>
            <person name="Kuo A."/>
            <person name="Salamov A."/>
            <person name="Ahrendt S.R."/>
            <person name="Lipzen A."/>
            <person name="Sullivan W."/>
            <person name="Andreopoulos W.B."/>
            <person name="Clum A."/>
            <person name="Lindquist E."/>
            <person name="Daum C."/>
            <person name="Ramamoorthy G.K."/>
            <person name="Gryganskyi A."/>
            <person name="Culley D."/>
            <person name="Magnuson J.K."/>
            <person name="James T.Y."/>
            <person name="O'Malley M.A."/>
            <person name="Stajich J.E."/>
            <person name="Spatafora J.W."/>
            <person name="Visel A."/>
            <person name="Grigoriev I.V."/>
        </authorList>
    </citation>
    <scope>NUCLEOTIDE SEQUENCE [LARGE SCALE GENOMIC DNA]</scope>
    <source>
        <strain evidence="10 11">ATCC 12442</strain>
    </source>
</reference>
<evidence type="ECO:0000256" key="7">
    <source>
        <dbReference type="ARBA" id="ARBA00023160"/>
    </source>
</evidence>
<keyword evidence="6" id="KW-0443">Lipid metabolism</keyword>
<dbReference type="SUPFAM" id="SSF51735">
    <property type="entry name" value="NAD(P)-binding Rossmann-fold domains"/>
    <property type="match status" value="1"/>
</dbReference>
<protein>
    <submittedName>
        <fullName evidence="10">NAD(P)-binding protein</fullName>
    </submittedName>
</protein>
<feature type="transmembrane region" description="Helical" evidence="9">
    <location>
        <begin position="27"/>
        <end position="47"/>
    </location>
</feature>
<keyword evidence="2" id="KW-0444">Lipid biosynthesis</keyword>
<keyword evidence="9" id="KW-1133">Transmembrane helix</keyword>
<organism evidence="10 11">
    <name type="scientific">Linderina pennispora</name>
    <dbReference type="NCBI Taxonomy" id="61395"/>
    <lineage>
        <taxon>Eukaryota</taxon>
        <taxon>Fungi</taxon>
        <taxon>Fungi incertae sedis</taxon>
        <taxon>Zoopagomycota</taxon>
        <taxon>Kickxellomycotina</taxon>
        <taxon>Kickxellomycetes</taxon>
        <taxon>Kickxellales</taxon>
        <taxon>Kickxellaceae</taxon>
        <taxon>Linderina</taxon>
    </lineage>
</organism>
<comment type="caution">
    <text evidence="10">The sequence shown here is derived from an EMBL/GenBank/DDBJ whole genome shotgun (WGS) entry which is preliminary data.</text>
</comment>